<evidence type="ECO:0000256" key="1">
    <source>
        <dbReference type="ARBA" id="ARBA00004196"/>
    </source>
</evidence>
<dbReference type="InterPro" id="IPR050465">
    <property type="entry name" value="UPF0194_transport"/>
</dbReference>
<comment type="subcellular location">
    <subcellularLocation>
        <location evidence="1">Cell envelope</location>
    </subcellularLocation>
</comment>
<dbReference type="PANTHER" id="PTHR32347">
    <property type="entry name" value="EFFLUX SYSTEM COMPONENT YKNX-RELATED"/>
    <property type="match status" value="1"/>
</dbReference>
<dbReference type="Pfam" id="PF25984">
    <property type="entry name" value="BSH_YknX"/>
    <property type="match status" value="1"/>
</dbReference>
<keyword evidence="7" id="KW-1185">Reference proteome</keyword>
<dbReference type="PANTHER" id="PTHR32347:SF23">
    <property type="entry name" value="BLL5650 PROTEIN"/>
    <property type="match status" value="1"/>
</dbReference>
<dbReference type="PROSITE" id="PS51257">
    <property type="entry name" value="PROKAR_LIPOPROTEIN"/>
    <property type="match status" value="1"/>
</dbReference>
<comment type="caution">
    <text evidence="6">The sequence shown here is derived from an EMBL/GenBank/DDBJ whole genome shotgun (WGS) entry which is preliminary data.</text>
</comment>
<organism evidence="6 7">
    <name type="scientific">Algoriphagus kandeliae</name>
    <dbReference type="NCBI Taxonomy" id="2562278"/>
    <lineage>
        <taxon>Bacteria</taxon>
        <taxon>Pseudomonadati</taxon>
        <taxon>Bacteroidota</taxon>
        <taxon>Cytophagia</taxon>
        <taxon>Cytophagales</taxon>
        <taxon>Cyclobacteriaceae</taxon>
        <taxon>Algoriphagus</taxon>
    </lineage>
</organism>
<protein>
    <submittedName>
        <fullName evidence="6">HlyD family efflux transporter periplasmic adaptor subunit</fullName>
    </submittedName>
</protein>
<evidence type="ECO:0000256" key="2">
    <source>
        <dbReference type="ARBA" id="ARBA00023054"/>
    </source>
</evidence>
<dbReference type="RefSeq" id="WP_135069164.1">
    <property type="nucleotide sequence ID" value="NZ_SPSB01000001.1"/>
</dbReference>
<dbReference type="InterPro" id="IPR058636">
    <property type="entry name" value="Beta-barrel_YknX"/>
</dbReference>
<feature type="domain" description="YknX-like beta-barrel" evidence="5">
    <location>
        <begin position="235"/>
        <end position="278"/>
    </location>
</feature>
<dbReference type="AlphaFoldDB" id="A0A4Y9QZI5"/>
<sequence length="362" mass="41040">MNYRIHFILGFFLGFAFYSCSNSEETAISPQFQSITESVYASGNIKAVNQYEAYAIGTGPIQEIFVKEGDFVDEGDPILAVYNERERLSRENAELAQAFADYQENQSKLRELQLAIDLAKSKLQNDSLLYARQQKLWEQNIGTEVELEQRRLAFENSKTNYESAVIQYGDLKRQIEYNSKSASKSLAISRVLESEFVVKSKIHGKVYALPKEQGEMVGPQTVVAVLGDEKDFIMELLIDEYDISKIALDQRVIIRMDSYVDQTFEGKVTKIYPLMDTQSKSFTVEAVFTKSPPVLYPNLSLEANIITAQVENALVIPRNYLLNDEKVILEEGDTIAVKVGLKNFEFAQILEGLSQDQQLIKP</sequence>
<keyword evidence="2 3" id="KW-0175">Coiled coil</keyword>
<dbReference type="SUPFAM" id="SSF111369">
    <property type="entry name" value="HlyD-like secretion proteins"/>
    <property type="match status" value="1"/>
</dbReference>
<dbReference type="InterPro" id="IPR058639">
    <property type="entry name" value="BSH_YknX-like"/>
</dbReference>
<name>A0A4Y9QZI5_9BACT</name>
<dbReference type="GO" id="GO:0030313">
    <property type="term" value="C:cell envelope"/>
    <property type="evidence" value="ECO:0007669"/>
    <property type="project" value="UniProtKB-SubCell"/>
</dbReference>
<evidence type="ECO:0000259" key="5">
    <source>
        <dbReference type="Pfam" id="PF25990"/>
    </source>
</evidence>
<dbReference type="Pfam" id="PF25990">
    <property type="entry name" value="Beta-barrel_YknX"/>
    <property type="match status" value="1"/>
</dbReference>
<accession>A0A4Y9QZI5</accession>
<dbReference type="Gene3D" id="2.40.30.170">
    <property type="match status" value="1"/>
</dbReference>
<dbReference type="Gene3D" id="2.40.50.100">
    <property type="match status" value="1"/>
</dbReference>
<feature type="coiled-coil region" evidence="3">
    <location>
        <begin position="78"/>
        <end position="122"/>
    </location>
</feature>
<dbReference type="OrthoDB" id="869610at2"/>
<evidence type="ECO:0000313" key="7">
    <source>
        <dbReference type="Proteomes" id="UP000297647"/>
    </source>
</evidence>
<dbReference type="Proteomes" id="UP000297647">
    <property type="component" value="Unassembled WGS sequence"/>
</dbReference>
<reference evidence="6 7" key="1">
    <citation type="submission" date="2019-03" db="EMBL/GenBank/DDBJ databases">
        <title>Algoriphagus sp. nov, a new strain isolated from root system soil of mangrove plant Kandelia.</title>
        <authorList>
            <person name="Yin Q."/>
            <person name="Wang K."/>
            <person name="Song Z."/>
        </authorList>
    </citation>
    <scope>NUCLEOTIDE SEQUENCE [LARGE SCALE GENOMIC DNA]</scope>
    <source>
        <strain evidence="6 7">XY-J91</strain>
    </source>
</reference>
<gene>
    <name evidence="6" type="ORF">E4S40_00335</name>
</gene>
<dbReference type="EMBL" id="SPSB01000001">
    <property type="protein sequence ID" value="TFV97138.1"/>
    <property type="molecule type" value="Genomic_DNA"/>
</dbReference>
<evidence type="ECO:0000256" key="3">
    <source>
        <dbReference type="SAM" id="Coils"/>
    </source>
</evidence>
<feature type="domain" description="YknX-like barrel-sandwich hybrid" evidence="4">
    <location>
        <begin position="58"/>
        <end position="213"/>
    </location>
</feature>
<evidence type="ECO:0000259" key="4">
    <source>
        <dbReference type="Pfam" id="PF25984"/>
    </source>
</evidence>
<evidence type="ECO:0000313" key="6">
    <source>
        <dbReference type="EMBL" id="TFV97138.1"/>
    </source>
</evidence>
<proteinExistence type="predicted"/>